<dbReference type="RefSeq" id="WP_168520258.1">
    <property type="nucleotide sequence ID" value="NZ_JAAXLS010000033.1"/>
</dbReference>
<proteinExistence type="predicted"/>
<keyword evidence="3" id="KW-1185">Reference proteome</keyword>
<dbReference type="SUPFAM" id="SSF51679">
    <property type="entry name" value="Bacterial luciferase-like"/>
    <property type="match status" value="1"/>
</dbReference>
<dbReference type="Pfam" id="PF00296">
    <property type="entry name" value="Bac_luciferase"/>
    <property type="match status" value="1"/>
</dbReference>
<evidence type="ECO:0000313" key="2">
    <source>
        <dbReference type="EMBL" id="NKQ57230.1"/>
    </source>
</evidence>
<feature type="domain" description="Luciferase-like" evidence="1">
    <location>
        <begin position="11"/>
        <end position="88"/>
    </location>
</feature>
<sequence>MRIGVLIAGGSPRQRADAVCHADHSGLDLVWLAADRERPAASLVAATAAAARTRAVRVGVEVPLGDTHPLHVAEEIAVADQVLQGRLVPTLTPSRGAEPDFAEAVRLVFAAAGPRPFRHPGPRWPTPANLRAHGDVPAEVRVLPTRPHAPAAVWIDGDPAVAAHFATPFFGRAPGPVRADADPDAAVMVRAVRAAAQAGADTVLFRLPSEAGHRESRDMITTLARDVRPRTQLAQLPPGLDEFWERATREEFHV</sequence>
<comment type="caution">
    <text evidence="2">The sequence shown here is derived from an EMBL/GenBank/DDBJ whole genome shotgun (WGS) entry which is preliminary data.</text>
</comment>
<dbReference type="InterPro" id="IPR036661">
    <property type="entry name" value="Luciferase-like_sf"/>
</dbReference>
<dbReference type="Gene3D" id="3.20.20.30">
    <property type="entry name" value="Luciferase-like domain"/>
    <property type="match status" value="1"/>
</dbReference>
<reference evidence="2 3" key="1">
    <citation type="submission" date="2020-04" db="EMBL/GenBank/DDBJ databases">
        <title>Novel species.</title>
        <authorList>
            <person name="Teo W.F.A."/>
            <person name="Lipun K."/>
            <person name="Srisuk N."/>
            <person name="Duangmal K."/>
        </authorList>
    </citation>
    <scope>NUCLEOTIDE SEQUENCE [LARGE SCALE GENOMIC DNA]</scope>
    <source>
        <strain evidence="2 3">K13G38</strain>
    </source>
</reference>
<dbReference type="Proteomes" id="UP000715441">
    <property type="component" value="Unassembled WGS sequence"/>
</dbReference>
<name>A0ABX1JET9_9PSEU</name>
<evidence type="ECO:0000259" key="1">
    <source>
        <dbReference type="Pfam" id="PF00296"/>
    </source>
</evidence>
<dbReference type="EMBL" id="JAAXLS010000033">
    <property type="protein sequence ID" value="NKQ57230.1"/>
    <property type="molecule type" value="Genomic_DNA"/>
</dbReference>
<dbReference type="InterPro" id="IPR011251">
    <property type="entry name" value="Luciferase-like_dom"/>
</dbReference>
<gene>
    <name evidence="2" type="ORF">HFP15_30600</name>
</gene>
<protein>
    <submittedName>
        <fullName evidence="2">LLM class flavin-dependent oxidoreductase</fullName>
    </submittedName>
</protein>
<evidence type="ECO:0000313" key="3">
    <source>
        <dbReference type="Proteomes" id="UP000715441"/>
    </source>
</evidence>
<accession>A0ABX1JET9</accession>
<organism evidence="2 3">
    <name type="scientific">Amycolatopsis acididurans</name>
    <dbReference type="NCBI Taxonomy" id="2724524"/>
    <lineage>
        <taxon>Bacteria</taxon>
        <taxon>Bacillati</taxon>
        <taxon>Actinomycetota</taxon>
        <taxon>Actinomycetes</taxon>
        <taxon>Pseudonocardiales</taxon>
        <taxon>Pseudonocardiaceae</taxon>
        <taxon>Amycolatopsis</taxon>
    </lineage>
</organism>